<evidence type="ECO:0000256" key="4">
    <source>
        <dbReference type="SAM" id="SignalP"/>
    </source>
</evidence>
<feature type="signal peptide" evidence="4">
    <location>
        <begin position="1"/>
        <end position="25"/>
    </location>
</feature>
<organism evidence="5 6">
    <name type="scientific">Mariniphaga sediminis</name>
    <dbReference type="NCBI Taxonomy" id="1628158"/>
    <lineage>
        <taxon>Bacteria</taxon>
        <taxon>Pseudomonadati</taxon>
        <taxon>Bacteroidota</taxon>
        <taxon>Bacteroidia</taxon>
        <taxon>Marinilabiliales</taxon>
        <taxon>Prolixibacteraceae</taxon>
        <taxon>Mariniphaga</taxon>
    </lineage>
</organism>
<dbReference type="InterPro" id="IPR029055">
    <property type="entry name" value="Ntn_hydrolases_N"/>
</dbReference>
<feature type="binding site" evidence="2">
    <location>
        <begin position="218"/>
        <end position="221"/>
    </location>
    <ligand>
        <name>substrate</name>
    </ligand>
</feature>
<dbReference type="InterPro" id="IPR000246">
    <property type="entry name" value="Peptidase_T2"/>
</dbReference>
<evidence type="ECO:0000256" key="1">
    <source>
        <dbReference type="PIRSR" id="PIRSR600246-1"/>
    </source>
</evidence>
<evidence type="ECO:0000313" key="6">
    <source>
        <dbReference type="Proteomes" id="UP000266441"/>
    </source>
</evidence>
<dbReference type="GO" id="GO:0005737">
    <property type="term" value="C:cytoplasm"/>
    <property type="evidence" value="ECO:0007669"/>
    <property type="project" value="TreeGrafter"/>
</dbReference>
<dbReference type="FunFam" id="3.60.20.30:FF:000005">
    <property type="entry name" value="N(4)-(Beta-N-acetylglucosaminyl)-L-asparaginase"/>
    <property type="match status" value="1"/>
</dbReference>
<dbReference type="EMBL" id="QWET01000001">
    <property type="protein sequence ID" value="RIH67031.1"/>
    <property type="molecule type" value="Genomic_DNA"/>
</dbReference>
<dbReference type="SUPFAM" id="SSF56235">
    <property type="entry name" value="N-terminal nucleophile aminohydrolases (Ntn hydrolases)"/>
    <property type="match status" value="1"/>
</dbReference>
<proteinExistence type="predicted"/>
<keyword evidence="4" id="KW-0732">Signal</keyword>
<dbReference type="PANTHER" id="PTHR10188:SF6">
    <property type="entry name" value="N(4)-(BETA-N-ACETYLGLUCOSAMINYL)-L-ASPARAGINASE"/>
    <property type="match status" value="1"/>
</dbReference>
<accession>A0A399D9P9</accession>
<keyword evidence="6" id="KW-1185">Reference proteome</keyword>
<evidence type="ECO:0000256" key="3">
    <source>
        <dbReference type="PIRSR" id="PIRSR600246-3"/>
    </source>
</evidence>
<comment type="caution">
    <text evidence="5">The sequence shown here is derived from an EMBL/GenBank/DDBJ whole genome shotgun (WGS) entry which is preliminary data.</text>
</comment>
<feature type="chain" id="PRO_5017355435" evidence="4">
    <location>
        <begin position="26"/>
        <end position="331"/>
    </location>
</feature>
<dbReference type="GO" id="GO:0016811">
    <property type="term" value="F:hydrolase activity, acting on carbon-nitrogen (but not peptide) bonds, in linear amides"/>
    <property type="evidence" value="ECO:0007669"/>
    <property type="project" value="UniProtKB-ARBA"/>
</dbReference>
<feature type="site" description="Cleavage; by autolysis" evidence="3">
    <location>
        <begin position="189"/>
        <end position="190"/>
    </location>
</feature>
<dbReference type="Pfam" id="PF01112">
    <property type="entry name" value="Asparaginase_2"/>
    <property type="match status" value="1"/>
</dbReference>
<dbReference type="OrthoDB" id="9780217at2"/>
<sequence>MKTTRRSFLAKTSLGIAGLSLTKVAAPVSLFSKNELPVVISTWRHGLPANEAAWEILANGGYALDAVEAGVKVSEADPNVTTVGYGAIPDASGKVTLDACIMDEKGRAGSVAYLQHIKHPISVARLVMEKTPHVMLSGKGALQFALENGFGKEKLLTPEMRKRWKEWKKEERQFSPEINIENKRLENHDTISMLALDKEGRLCGACTTSGLAFKMHGRVGDSPIIGAGLFVDGEIGGAAATGTGELVMKTLGSFLVVEFMRNGMSPSDACNAAILRITEKIPDYQEHQVGFIALHKSGETGAASIQPGFEYALKTKNFAGLKEADAWFKKW</sequence>
<dbReference type="PANTHER" id="PTHR10188">
    <property type="entry name" value="L-ASPARAGINASE"/>
    <property type="match status" value="1"/>
</dbReference>
<dbReference type="Gene3D" id="3.60.20.30">
    <property type="entry name" value="(Glycosyl)asparaginase"/>
    <property type="match status" value="1"/>
</dbReference>
<evidence type="ECO:0000313" key="5">
    <source>
        <dbReference type="EMBL" id="RIH67031.1"/>
    </source>
</evidence>
<feature type="binding site" evidence="2">
    <location>
        <begin position="241"/>
        <end position="244"/>
    </location>
    <ligand>
        <name>substrate</name>
    </ligand>
</feature>
<dbReference type="RefSeq" id="WP_119348057.1">
    <property type="nucleotide sequence ID" value="NZ_QWET01000001.1"/>
</dbReference>
<dbReference type="Proteomes" id="UP000266441">
    <property type="component" value="Unassembled WGS sequence"/>
</dbReference>
<name>A0A399D9P9_9BACT</name>
<dbReference type="AlphaFoldDB" id="A0A399D9P9"/>
<dbReference type="CDD" id="cd04513">
    <property type="entry name" value="Glycosylasparaginase"/>
    <property type="match status" value="1"/>
</dbReference>
<dbReference type="InterPro" id="IPR006311">
    <property type="entry name" value="TAT_signal"/>
</dbReference>
<feature type="active site" description="Nucleophile" evidence="1">
    <location>
        <position position="190"/>
    </location>
</feature>
<protein>
    <submittedName>
        <fullName evidence="5">Glycosylasparaginase</fullName>
    </submittedName>
</protein>
<evidence type="ECO:0000256" key="2">
    <source>
        <dbReference type="PIRSR" id="PIRSR600246-2"/>
    </source>
</evidence>
<dbReference type="PROSITE" id="PS51318">
    <property type="entry name" value="TAT"/>
    <property type="match status" value="1"/>
</dbReference>
<reference evidence="5 6" key="1">
    <citation type="journal article" date="2015" name="Int. J. Syst. Evol. Microbiol.">
        <title>Mariniphaga sediminis sp. nov., isolated from coastal sediment.</title>
        <authorList>
            <person name="Wang F.Q."/>
            <person name="Shen Q.Y."/>
            <person name="Chen G.J."/>
            <person name="Du Z.J."/>
        </authorList>
    </citation>
    <scope>NUCLEOTIDE SEQUENCE [LARGE SCALE GENOMIC DNA]</scope>
    <source>
        <strain evidence="5 6">SY21</strain>
    </source>
</reference>
<gene>
    <name evidence="5" type="ORF">D1164_00945</name>
</gene>